<evidence type="ECO:0000256" key="2">
    <source>
        <dbReference type="SAM" id="MobiDB-lite"/>
    </source>
</evidence>
<comment type="caution">
    <text evidence="4">The sequence shown here is derived from an EMBL/GenBank/DDBJ whole genome shotgun (WGS) entry which is preliminary data.</text>
</comment>
<dbReference type="PANTHER" id="PTHR10026">
    <property type="entry name" value="CYCLIN"/>
    <property type="match status" value="1"/>
</dbReference>
<dbReference type="SMART" id="SM00385">
    <property type="entry name" value="CYCLIN"/>
    <property type="match status" value="2"/>
</dbReference>
<organism evidence="4 5">
    <name type="scientific">Mortierella alpina</name>
    <name type="common">Oleaginous fungus</name>
    <name type="synonym">Mortierella renispora</name>
    <dbReference type="NCBI Taxonomy" id="64518"/>
    <lineage>
        <taxon>Eukaryota</taxon>
        <taxon>Fungi</taxon>
        <taxon>Fungi incertae sedis</taxon>
        <taxon>Mucoromycota</taxon>
        <taxon>Mortierellomycotina</taxon>
        <taxon>Mortierellomycetes</taxon>
        <taxon>Mortierellales</taxon>
        <taxon>Mortierellaceae</taxon>
        <taxon>Mortierella</taxon>
    </lineage>
</organism>
<dbReference type="InterPro" id="IPR043198">
    <property type="entry name" value="Cyclin/Ssn8"/>
</dbReference>
<comment type="similarity">
    <text evidence="1">Belongs to the cyclin family.</text>
</comment>
<feature type="compositionally biased region" description="Low complexity" evidence="2">
    <location>
        <begin position="44"/>
        <end position="60"/>
    </location>
</feature>
<feature type="region of interest" description="Disordered" evidence="2">
    <location>
        <begin position="1"/>
        <end position="101"/>
    </location>
</feature>
<accession>A0A9P7ZX74</accession>
<reference evidence="4" key="1">
    <citation type="submission" date="2021-07" db="EMBL/GenBank/DDBJ databases">
        <title>Draft genome of Mortierella alpina, strain LL118, isolated from an aspen leaf litter sample.</title>
        <authorList>
            <person name="Yang S."/>
            <person name="Vinatzer B.A."/>
        </authorList>
    </citation>
    <scope>NUCLEOTIDE SEQUENCE</scope>
    <source>
        <strain evidence="4">LL118</strain>
    </source>
</reference>
<dbReference type="AlphaFoldDB" id="A0A9P7ZX74"/>
<dbReference type="Proteomes" id="UP000717515">
    <property type="component" value="Unassembled WGS sequence"/>
</dbReference>
<evidence type="ECO:0000313" key="4">
    <source>
        <dbReference type="EMBL" id="KAG9319265.1"/>
    </source>
</evidence>
<feature type="domain" description="Cyclin-like" evidence="3">
    <location>
        <begin position="139"/>
        <end position="237"/>
    </location>
</feature>
<feature type="domain" description="Cyclin-like" evidence="3">
    <location>
        <begin position="250"/>
        <end position="335"/>
    </location>
</feature>
<keyword evidence="1" id="KW-0195">Cyclin</keyword>
<dbReference type="SUPFAM" id="SSF47954">
    <property type="entry name" value="Cyclin-like"/>
    <property type="match status" value="2"/>
</dbReference>
<protein>
    <recommendedName>
        <fullName evidence="3">Cyclin-like domain-containing protein</fullName>
    </recommendedName>
</protein>
<name>A0A9P7ZX74_MORAP</name>
<feature type="compositionally biased region" description="Low complexity" evidence="2">
    <location>
        <begin position="83"/>
        <end position="95"/>
    </location>
</feature>
<gene>
    <name evidence="4" type="ORF">KVV02_008608</name>
</gene>
<dbReference type="Pfam" id="PF00134">
    <property type="entry name" value="Cyclin_N"/>
    <property type="match status" value="1"/>
</dbReference>
<proteinExistence type="inferred from homology"/>
<feature type="compositionally biased region" description="Low complexity" evidence="2">
    <location>
        <begin position="1"/>
        <end position="36"/>
    </location>
</feature>
<dbReference type="EMBL" id="JAIFTL010000518">
    <property type="protein sequence ID" value="KAG9319265.1"/>
    <property type="molecule type" value="Genomic_DNA"/>
</dbReference>
<dbReference type="GO" id="GO:0006357">
    <property type="term" value="P:regulation of transcription by RNA polymerase II"/>
    <property type="evidence" value="ECO:0007669"/>
    <property type="project" value="InterPro"/>
</dbReference>
<dbReference type="Gene3D" id="1.10.472.10">
    <property type="entry name" value="Cyclin-like"/>
    <property type="match status" value="2"/>
</dbReference>
<sequence length="406" mass="46522">MYSPSRPTSTSPSTPSSASQRPSAAHGHSQQQQQPHSHPRSRSHSQSYSLSQGLSNSTSSMPEALRQAPPPPMLHPLERHAPQQQTMQQQQQTTTPVLNSINRVSRTYYSKQEQATIYQARNPAVHVQRQSDMRRESCEVIAAIGKRIGFPQHTISTAQLLLHRFYMFHSVPDSGNEVVMACLFVSSKVEDTIKKLKDIMLATYFYRHPGATDWDSESKEGEEQRKRILSYEKMVLESICFDFRIIHPYNYVVQFVKIMQGSKRLAREAWDIVRDSYKIGVCLEYPPHTIATGSIYLASKLICEPFPDLVQGEPWMKAFRTRSNDVEDFSHQMLDLFSIGRTDDQRQLYDKIHITLHDARQLDTEHQQPKLKKARMDYSRPMGVQAELKRIQDGGASNPTVRYSQS</sequence>
<evidence type="ECO:0000313" key="5">
    <source>
        <dbReference type="Proteomes" id="UP000717515"/>
    </source>
</evidence>
<dbReference type="InterPro" id="IPR036915">
    <property type="entry name" value="Cyclin-like_sf"/>
</dbReference>
<dbReference type="InterPro" id="IPR013763">
    <property type="entry name" value="Cyclin-like_dom"/>
</dbReference>
<dbReference type="GO" id="GO:0016538">
    <property type="term" value="F:cyclin-dependent protein serine/threonine kinase regulator activity"/>
    <property type="evidence" value="ECO:0007669"/>
    <property type="project" value="InterPro"/>
</dbReference>
<evidence type="ECO:0000256" key="1">
    <source>
        <dbReference type="RuleBase" id="RU000383"/>
    </source>
</evidence>
<dbReference type="InterPro" id="IPR006671">
    <property type="entry name" value="Cyclin_N"/>
</dbReference>
<evidence type="ECO:0000259" key="3">
    <source>
        <dbReference type="SMART" id="SM00385"/>
    </source>
</evidence>